<feature type="domain" description="Protein CR006 P-loop" evidence="1">
    <location>
        <begin position="25"/>
        <end position="124"/>
    </location>
</feature>
<keyword evidence="2" id="KW-0067">ATP-binding</keyword>
<dbReference type="AlphaFoldDB" id="A0A3R6DNB4"/>
<dbReference type="Proteomes" id="UP000286501">
    <property type="component" value="Unassembled WGS sequence"/>
</dbReference>
<reference evidence="2 3" key="1">
    <citation type="submission" date="2018-08" db="EMBL/GenBank/DDBJ databases">
        <title>A genome reference for cultivated species of the human gut microbiota.</title>
        <authorList>
            <person name="Zou Y."/>
            <person name="Xue W."/>
            <person name="Luo G."/>
        </authorList>
    </citation>
    <scope>NUCLEOTIDE SEQUENCE [LARGE SCALE GENOMIC DNA]</scope>
    <source>
        <strain evidence="2 3">AM22-1</strain>
    </source>
</reference>
<keyword evidence="2" id="KW-0547">Nucleotide-binding</keyword>
<dbReference type="Gene3D" id="3.40.50.300">
    <property type="entry name" value="P-loop containing nucleotide triphosphate hydrolases"/>
    <property type="match status" value="1"/>
</dbReference>
<dbReference type="RefSeq" id="WP_118201620.1">
    <property type="nucleotide sequence ID" value="NZ_QRIE01000064.1"/>
</dbReference>
<dbReference type="InterPro" id="IPR027417">
    <property type="entry name" value="P-loop_NTPase"/>
</dbReference>
<evidence type="ECO:0000259" key="1">
    <source>
        <dbReference type="Pfam" id="PF13166"/>
    </source>
</evidence>
<proteinExistence type="predicted"/>
<protein>
    <submittedName>
        <fullName evidence="2">ATP-binding cassette domain-containing protein</fullName>
    </submittedName>
</protein>
<accession>A0A3R6DNB4</accession>
<evidence type="ECO:0000313" key="3">
    <source>
        <dbReference type="Proteomes" id="UP000286501"/>
    </source>
</evidence>
<dbReference type="SUPFAM" id="SSF52540">
    <property type="entry name" value="P-loop containing nucleoside triphosphate hydrolases"/>
    <property type="match status" value="2"/>
</dbReference>
<organism evidence="2 3">
    <name type="scientific">Segatella copri</name>
    <dbReference type="NCBI Taxonomy" id="165179"/>
    <lineage>
        <taxon>Bacteria</taxon>
        <taxon>Pseudomonadati</taxon>
        <taxon>Bacteroidota</taxon>
        <taxon>Bacteroidia</taxon>
        <taxon>Bacteroidales</taxon>
        <taxon>Prevotellaceae</taxon>
        <taxon>Segatella</taxon>
    </lineage>
</organism>
<gene>
    <name evidence="2" type="ORF">DW250_13915</name>
</gene>
<evidence type="ECO:0000313" key="2">
    <source>
        <dbReference type="EMBL" id="RHG62755.1"/>
    </source>
</evidence>
<name>A0A3R6DNB4_9BACT</name>
<dbReference type="EMBL" id="QRIN01000080">
    <property type="protein sequence ID" value="RHG62755.1"/>
    <property type="molecule type" value="Genomic_DNA"/>
</dbReference>
<comment type="caution">
    <text evidence="2">The sequence shown here is derived from an EMBL/GenBank/DDBJ whole genome shotgun (WGS) entry which is preliminary data.</text>
</comment>
<sequence>MLELISNIIVKGGAFAEDTSLPILCKRLNLLYGRNGSGKSTIAKCLKTLSQTASDCNYTASFPDDKNKELDSNVYVYDENFVSDNFKINQDGLTSIVMLGHQVGLDEKLNKLEKQILDYVSANKQFTLSQKFIDYKSHWDAYFNYAENLICDVVKILQSRNYDKSLAYYVLYTAYFYNLIGNGKRSVFFLSQFERYGVDLKNWTVPIQDLYAKIAISKTSKI</sequence>
<dbReference type="GO" id="GO:0005524">
    <property type="term" value="F:ATP binding"/>
    <property type="evidence" value="ECO:0007669"/>
    <property type="project" value="UniProtKB-KW"/>
</dbReference>
<dbReference type="Pfam" id="PF13166">
    <property type="entry name" value="AAA_13"/>
    <property type="match status" value="1"/>
</dbReference>
<dbReference type="InterPro" id="IPR026866">
    <property type="entry name" value="CR006_AAA"/>
</dbReference>